<feature type="transmembrane region" description="Helical" evidence="1">
    <location>
        <begin position="39"/>
        <end position="58"/>
    </location>
</feature>
<keyword evidence="1" id="KW-0812">Transmembrane</keyword>
<dbReference type="RefSeq" id="WP_119439480.1">
    <property type="nucleotide sequence ID" value="NZ_QWGR01000014.1"/>
</dbReference>
<feature type="transmembrane region" description="Helical" evidence="1">
    <location>
        <begin position="70"/>
        <end position="90"/>
    </location>
</feature>
<gene>
    <name evidence="3" type="ORF">D1614_18530</name>
</gene>
<dbReference type="SUPFAM" id="SSF55874">
    <property type="entry name" value="ATPase domain of HSP90 chaperone/DNA topoisomerase II/histidine kinase"/>
    <property type="match status" value="1"/>
</dbReference>
<organism evidence="3 4">
    <name type="scientific">Maribellus luteus</name>
    <dbReference type="NCBI Taxonomy" id="2305463"/>
    <lineage>
        <taxon>Bacteria</taxon>
        <taxon>Pseudomonadati</taxon>
        <taxon>Bacteroidota</taxon>
        <taxon>Bacteroidia</taxon>
        <taxon>Marinilabiliales</taxon>
        <taxon>Prolixibacteraceae</taxon>
        <taxon>Maribellus</taxon>
    </lineage>
</organism>
<dbReference type="InterPro" id="IPR010559">
    <property type="entry name" value="Sig_transdc_His_kin_internal"/>
</dbReference>
<evidence type="ECO:0000313" key="4">
    <source>
        <dbReference type="Proteomes" id="UP000265926"/>
    </source>
</evidence>
<dbReference type="OrthoDB" id="9809908at2"/>
<keyword evidence="1" id="KW-0472">Membrane</keyword>
<dbReference type="GO" id="GO:0016020">
    <property type="term" value="C:membrane"/>
    <property type="evidence" value="ECO:0007669"/>
    <property type="project" value="InterPro"/>
</dbReference>
<protein>
    <submittedName>
        <fullName evidence="3">GHKL domain-containing protein</fullName>
    </submittedName>
</protein>
<evidence type="ECO:0000313" key="3">
    <source>
        <dbReference type="EMBL" id="RIJ46414.1"/>
    </source>
</evidence>
<feature type="transmembrane region" description="Helical" evidence="1">
    <location>
        <begin position="12"/>
        <end position="33"/>
    </location>
</feature>
<proteinExistence type="predicted"/>
<dbReference type="PANTHER" id="PTHR34220">
    <property type="entry name" value="SENSOR HISTIDINE KINASE YPDA"/>
    <property type="match status" value="1"/>
</dbReference>
<sequence>MKIFKYRVLNHILFWIAIFTFYTIPYLLSYGFVMEAFINLIYIPVDIIGVYFVIEFLIPRYVFKKRKLFIYFLGTVAVIVLNILISQYIKYNIQPALGFWVMRRPLQTELFYALLNNFMIIGTATALKLFSYSYNIQLTKSELERKTVQSELGILRSQVNPHFLFNVLNNIDSLIFEDREKASNAIVLLSKIMRYMLQESTREEVNLEKEMEYIHDYLELAQLSFSSTDFVRFELQGTTVGKEVPPLLFIPIIENAVKHCNKQSPVPGIEIEFKINDEYIELHTSNYLKRNDFKLPDSGSGTGLKNVEKRLKLLHGNNYTFDINRNMDKFDVYIKVPIKRMLK</sequence>
<dbReference type="GO" id="GO:0000155">
    <property type="term" value="F:phosphorelay sensor kinase activity"/>
    <property type="evidence" value="ECO:0007669"/>
    <property type="project" value="InterPro"/>
</dbReference>
<dbReference type="PANTHER" id="PTHR34220:SF7">
    <property type="entry name" value="SENSOR HISTIDINE KINASE YPDA"/>
    <property type="match status" value="1"/>
</dbReference>
<comment type="caution">
    <text evidence="3">The sequence shown here is derived from an EMBL/GenBank/DDBJ whole genome shotgun (WGS) entry which is preliminary data.</text>
</comment>
<dbReference type="InterPro" id="IPR036890">
    <property type="entry name" value="HATPase_C_sf"/>
</dbReference>
<evidence type="ECO:0000259" key="2">
    <source>
        <dbReference type="Pfam" id="PF06580"/>
    </source>
</evidence>
<name>A0A399SUI8_9BACT</name>
<feature type="domain" description="Signal transduction histidine kinase internal region" evidence="2">
    <location>
        <begin position="151"/>
        <end position="226"/>
    </location>
</feature>
<evidence type="ECO:0000256" key="1">
    <source>
        <dbReference type="SAM" id="Phobius"/>
    </source>
</evidence>
<dbReference type="AlphaFoldDB" id="A0A399SUI8"/>
<dbReference type="Gene3D" id="3.30.565.10">
    <property type="entry name" value="Histidine kinase-like ATPase, C-terminal domain"/>
    <property type="match status" value="1"/>
</dbReference>
<dbReference type="Proteomes" id="UP000265926">
    <property type="component" value="Unassembled WGS sequence"/>
</dbReference>
<feature type="transmembrane region" description="Helical" evidence="1">
    <location>
        <begin position="110"/>
        <end position="130"/>
    </location>
</feature>
<dbReference type="InterPro" id="IPR050640">
    <property type="entry name" value="Bact_2-comp_sensor_kinase"/>
</dbReference>
<reference evidence="3 4" key="1">
    <citation type="submission" date="2018-08" db="EMBL/GenBank/DDBJ databases">
        <title>Pallidiluteibacterium maritimus gen. nov., sp. nov., isolated from coastal sediment.</title>
        <authorList>
            <person name="Zhou L.Y."/>
        </authorList>
    </citation>
    <scope>NUCLEOTIDE SEQUENCE [LARGE SCALE GENOMIC DNA]</scope>
    <source>
        <strain evidence="3 4">XSD2</strain>
    </source>
</reference>
<dbReference type="EMBL" id="QWGR01000014">
    <property type="protein sequence ID" value="RIJ46414.1"/>
    <property type="molecule type" value="Genomic_DNA"/>
</dbReference>
<dbReference type="Pfam" id="PF06580">
    <property type="entry name" value="His_kinase"/>
    <property type="match status" value="1"/>
</dbReference>
<keyword evidence="4" id="KW-1185">Reference proteome</keyword>
<accession>A0A399SUI8</accession>
<keyword evidence="1" id="KW-1133">Transmembrane helix</keyword>